<dbReference type="PROSITE" id="PS50158">
    <property type="entry name" value="ZF_CCHC"/>
    <property type="match status" value="1"/>
</dbReference>
<dbReference type="SMART" id="SM00343">
    <property type="entry name" value="ZnF_C2HC"/>
    <property type="match status" value="1"/>
</dbReference>
<dbReference type="InterPro" id="IPR036875">
    <property type="entry name" value="Znf_CCHC_sf"/>
</dbReference>
<evidence type="ECO:0000313" key="9">
    <source>
        <dbReference type="Proteomes" id="UP000326396"/>
    </source>
</evidence>
<evidence type="ECO:0000256" key="1">
    <source>
        <dbReference type="ARBA" id="ARBA00022670"/>
    </source>
</evidence>
<gene>
    <name evidence="8" type="ORF">E3N88_29950</name>
</gene>
<dbReference type="Pfam" id="PF00665">
    <property type="entry name" value="rve"/>
    <property type="match status" value="1"/>
</dbReference>
<dbReference type="Pfam" id="PF14223">
    <property type="entry name" value="Retrotran_gag_2"/>
    <property type="match status" value="1"/>
</dbReference>
<dbReference type="Pfam" id="PF07727">
    <property type="entry name" value="RVT_2"/>
    <property type="match status" value="1"/>
</dbReference>
<evidence type="ECO:0000259" key="7">
    <source>
        <dbReference type="PROSITE" id="PS50994"/>
    </source>
</evidence>
<evidence type="ECO:0000256" key="5">
    <source>
        <dbReference type="PROSITE-ProRule" id="PRU00047"/>
    </source>
</evidence>
<dbReference type="GO" id="GO:0003676">
    <property type="term" value="F:nucleic acid binding"/>
    <property type="evidence" value="ECO:0007669"/>
    <property type="project" value="InterPro"/>
</dbReference>
<keyword evidence="2" id="KW-0479">Metal-binding</keyword>
<dbReference type="PANTHER" id="PTHR42648">
    <property type="entry name" value="TRANSPOSASE, PUTATIVE-RELATED"/>
    <property type="match status" value="1"/>
</dbReference>
<evidence type="ECO:0000256" key="2">
    <source>
        <dbReference type="ARBA" id="ARBA00022723"/>
    </source>
</evidence>
<dbReference type="InterPro" id="IPR036397">
    <property type="entry name" value="RNaseH_sf"/>
</dbReference>
<dbReference type="Gene3D" id="4.10.60.10">
    <property type="entry name" value="Zinc finger, CCHC-type"/>
    <property type="match status" value="1"/>
</dbReference>
<feature type="domain" description="CCHC-type" evidence="6">
    <location>
        <begin position="258"/>
        <end position="273"/>
    </location>
</feature>
<dbReference type="InterPro" id="IPR057670">
    <property type="entry name" value="SH3_retrovirus"/>
</dbReference>
<dbReference type="InterPro" id="IPR054722">
    <property type="entry name" value="PolX-like_BBD"/>
</dbReference>
<evidence type="ECO:0008006" key="10">
    <source>
        <dbReference type="Google" id="ProtNLM"/>
    </source>
</evidence>
<dbReference type="OrthoDB" id="418757at2759"/>
<evidence type="ECO:0000313" key="8">
    <source>
        <dbReference type="EMBL" id="KAD3640727.1"/>
    </source>
</evidence>
<organism evidence="8 9">
    <name type="scientific">Mikania micrantha</name>
    <name type="common">bitter vine</name>
    <dbReference type="NCBI Taxonomy" id="192012"/>
    <lineage>
        <taxon>Eukaryota</taxon>
        <taxon>Viridiplantae</taxon>
        <taxon>Streptophyta</taxon>
        <taxon>Embryophyta</taxon>
        <taxon>Tracheophyta</taxon>
        <taxon>Spermatophyta</taxon>
        <taxon>Magnoliopsida</taxon>
        <taxon>eudicotyledons</taxon>
        <taxon>Gunneridae</taxon>
        <taxon>Pentapetalae</taxon>
        <taxon>asterids</taxon>
        <taxon>campanulids</taxon>
        <taxon>Asterales</taxon>
        <taxon>Asteraceae</taxon>
        <taxon>Asteroideae</taxon>
        <taxon>Heliantheae alliance</taxon>
        <taxon>Eupatorieae</taxon>
        <taxon>Mikania</taxon>
    </lineage>
</organism>
<dbReference type="Pfam" id="PF13976">
    <property type="entry name" value="gag_pre-integrs"/>
    <property type="match status" value="1"/>
</dbReference>
<dbReference type="InterPro" id="IPR012337">
    <property type="entry name" value="RNaseH-like_sf"/>
</dbReference>
<keyword evidence="5" id="KW-0862">Zinc</keyword>
<dbReference type="CDD" id="cd09272">
    <property type="entry name" value="RNase_HI_RT_Ty1"/>
    <property type="match status" value="1"/>
</dbReference>
<proteinExistence type="predicted"/>
<keyword evidence="4" id="KW-0378">Hydrolase</keyword>
<dbReference type="Pfam" id="PF25597">
    <property type="entry name" value="SH3_retrovirus"/>
    <property type="match status" value="1"/>
</dbReference>
<evidence type="ECO:0000256" key="4">
    <source>
        <dbReference type="ARBA" id="ARBA00022801"/>
    </source>
</evidence>
<dbReference type="EMBL" id="SZYD01000015">
    <property type="protein sequence ID" value="KAD3640727.1"/>
    <property type="molecule type" value="Genomic_DNA"/>
</dbReference>
<dbReference type="InterPro" id="IPR013103">
    <property type="entry name" value="RVT_2"/>
</dbReference>
<dbReference type="GO" id="GO:0004190">
    <property type="term" value="F:aspartic-type endopeptidase activity"/>
    <property type="evidence" value="ECO:0007669"/>
    <property type="project" value="UniProtKB-KW"/>
</dbReference>
<dbReference type="PROSITE" id="PS50994">
    <property type="entry name" value="INTEGRASE"/>
    <property type="match status" value="1"/>
</dbReference>
<reference evidence="8 9" key="1">
    <citation type="submission" date="2019-05" db="EMBL/GenBank/DDBJ databases">
        <title>Mikania micrantha, genome provides insights into the molecular mechanism of rapid growth.</title>
        <authorList>
            <person name="Liu B."/>
        </authorList>
    </citation>
    <scope>NUCLEOTIDE SEQUENCE [LARGE SCALE GENOMIC DNA]</scope>
    <source>
        <strain evidence="8">NLD-2019</strain>
        <tissue evidence="8">Leaf</tissue>
    </source>
</reference>
<accession>A0A5N6MMD4</accession>
<dbReference type="SUPFAM" id="SSF57756">
    <property type="entry name" value="Retrovirus zinc finger-like domains"/>
    <property type="match status" value="1"/>
</dbReference>
<dbReference type="InterPro" id="IPR043502">
    <property type="entry name" value="DNA/RNA_pol_sf"/>
</dbReference>
<feature type="domain" description="Integrase catalytic" evidence="7">
    <location>
        <begin position="483"/>
        <end position="659"/>
    </location>
</feature>
<evidence type="ECO:0000256" key="3">
    <source>
        <dbReference type="ARBA" id="ARBA00022750"/>
    </source>
</evidence>
<dbReference type="InterPro" id="IPR001878">
    <property type="entry name" value="Znf_CCHC"/>
</dbReference>
<dbReference type="InterPro" id="IPR025724">
    <property type="entry name" value="GAG-pre-integrase_dom"/>
</dbReference>
<dbReference type="GO" id="GO:0006508">
    <property type="term" value="P:proteolysis"/>
    <property type="evidence" value="ECO:0007669"/>
    <property type="project" value="UniProtKB-KW"/>
</dbReference>
<evidence type="ECO:0000259" key="6">
    <source>
        <dbReference type="PROSITE" id="PS50158"/>
    </source>
</evidence>
<sequence>MSHENNSSFALKSILEKDKLNNTNFLEWHRNLKIVLKFAKKHYVLEGPVPNEPEGNTAAARKAWEKHNEDAIEVACLMQATMSSDLQKNMEDMSAFDMIQQLTGMFQKQARQERYDTMKQLIGCKMQEGSSVSAHVLTMKGYIDQLSKLGYPLSNEMAADFILNSLPKSYDQFVMNFNMNAWEKTVPELHGMLKTAEMNVPSKVNQVLTVRSAGVRKPNPKKRGYNSKGKNKVVVAAKHATNKAKPITKAPPPEERQCFECNKMGHWRRNCPEYLAKLRMNKANGAGPSGISIYVIELFTVSSNTWVFDTGCGYHIINVLQEPEKWKKLKQGDMELIVGDGKRVPVLATGTYHLTCPSGLVLILNNCLFAPGLTRNIISVSLLFEQGFKYVFNGIAISAYLNDVFYFEAKPRNGIYEIVVQPNNNIYNLSKRIKSGINDTFLWHCRLGHISKSRIKRLQSEGILESTGQDSFDDCESCLAGKLTKDPFTHVGERAKDLLALIHTDVCGPFRTMSRNHERYFVSFIDDYSRYAYVYLMKHKHETFEKFKEFQNEVENQLGKTIKALRSDRGGEYLSLEFINHLKERGIVSQPTPPGTPQLNGVSERRNRTLLDMVRSMMCRINLPHSFWSFALMTAARIVNLAPTKKVNKTPYEIWFGTKPNLSYLKVWGCDAYVTRDSDDKLDPRGEKVVFVGYHNRSGYYFYHPDANLISIKRKGHFLEKEFLDRGTGSNIVDLEEIREPQTTADEVGTSDQQEVVANESDINTSIRRSSRTRNAPDRYLWHLDGSEVLVVAEPDSEPTNYKSAIIDPKSAKWLDAMNSEMQSMRDNQVWDLVELPPGSRAVGSKWIFKRKTDMHGNVHTYKARLVAKGFTQTQGVDYDETFSPVAMIKSIRVLLAIAAYYDYEIWQMDVKTAFLNGHLSEDVYMVQPDGFIDPKYPSKVCKLNKSIYGLKQASRCWNLRFDQKIKEFGFIKNEDEPCVYRKASGSTISFLILYVDDILIIGNNIPMLNEVKHWLGTCFAMKDLGEAAYILGIKIHRDRSKRLLGLSQSTYIDKMMTRFNMENSKKGTIPMTKGTVLNKSQSPSTDIEIRRMQAIPYASAIGSIMYAMLCTRPDVSYALSMTSRFQQNPGIAHWTAVKNILKYLRRTKEMFLIFGGVEEELTVRCYTDASFQTDRDDSRSQSGFVFTLNGGAVCWKSSKQSVVADSTTESEYIAASDAAKEAAWIKKFIADLDVVPSIQKPIEIFCDNTGAIAQAKEPRSHHKSRHILRKFHYIREIVERGDIIISKVDTDQNLADPFTKPMTQDKYDQHRNAIGLRFASDMF</sequence>
<dbReference type="InterPro" id="IPR001584">
    <property type="entry name" value="Integrase_cat-core"/>
</dbReference>
<dbReference type="SUPFAM" id="SSF56672">
    <property type="entry name" value="DNA/RNA polymerases"/>
    <property type="match status" value="1"/>
</dbReference>
<dbReference type="Proteomes" id="UP000326396">
    <property type="component" value="Linkage Group LG5"/>
</dbReference>
<comment type="caution">
    <text evidence="8">The sequence shown here is derived from an EMBL/GenBank/DDBJ whole genome shotgun (WGS) entry which is preliminary data.</text>
</comment>
<dbReference type="Pfam" id="PF22936">
    <property type="entry name" value="Pol_BBD"/>
    <property type="match status" value="1"/>
</dbReference>
<dbReference type="PANTHER" id="PTHR42648:SF27">
    <property type="entry name" value="RNA-DIRECTED DNA POLYMERASE"/>
    <property type="match status" value="1"/>
</dbReference>
<protein>
    <recommendedName>
        <fullName evidence="10">Integrase catalytic domain-containing protein</fullName>
    </recommendedName>
</protein>
<keyword evidence="3" id="KW-0064">Aspartyl protease</keyword>
<dbReference type="GO" id="GO:0015074">
    <property type="term" value="P:DNA integration"/>
    <property type="evidence" value="ECO:0007669"/>
    <property type="project" value="InterPro"/>
</dbReference>
<dbReference type="InterPro" id="IPR039537">
    <property type="entry name" value="Retrotran_Ty1/copia-like"/>
</dbReference>
<dbReference type="Pfam" id="PF00098">
    <property type="entry name" value="zf-CCHC"/>
    <property type="match status" value="1"/>
</dbReference>
<name>A0A5N6MMD4_9ASTR</name>
<keyword evidence="9" id="KW-1185">Reference proteome</keyword>
<dbReference type="Gene3D" id="3.30.420.10">
    <property type="entry name" value="Ribonuclease H-like superfamily/Ribonuclease H"/>
    <property type="match status" value="1"/>
</dbReference>
<dbReference type="GO" id="GO:0008270">
    <property type="term" value="F:zinc ion binding"/>
    <property type="evidence" value="ECO:0007669"/>
    <property type="project" value="UniProtKB-KW"/>
</dbReference>
<dbReference type="SUPFAM" id="SSF53098">
    <property type="entry name" value="Ribonuclease H-like"/>
    <property type="match status" value="1"/>
</dbReference>
<keyword evidence="5" id="KW-0863">Zinc-finger</keyword>
<keyword evidence="1" id="KW-0645">Protease</keyword>